<dbReference type="STRING" id="1127673.GLIP_1438"/>
<dbReference type="Pfam" id="PF02810">
    <property type="entry name" value="SEC-C"/>
    <property type="match status" value="1"/>
</dbReference>
<evidence type="ECO:0000313" key="3">
    <source>
        <dbReference type="EMBL" id="GAC14073.1"/>
    </source>
</evidence>
<dbReference type="RefSeq" id="WP_008843889.1">
    <property type="nucleotide sequence ID" value="NZ_BAEN01000032.1"/>
</dbReference>
<dbReference type="PANTHER" id="PTHR12788">
    <property type="entry name" value="PROTEIN-TYROSINE SULFOTRANSFERASE 2"/>
    <property type="match status" value="1"/>
</dbReference>
<reference evidence="3 4" key="1">
    <citation type="journal article" date="2017" name="Antonie Van Leeuwenhoek">
        <title>Rhizobium rhizosphaerae sp. nov., a novel species isolated from rice rhizosphere.</title>
        <authorList>
            <person name="Zhao J.J."/>
            <person name="Zhang J."/>
            <person name="Zhang R.J."/>
            <person name="Zhang C.W."/>
            <person name="Yin H.Q."/>
            <person name="Zhang X.X."/>
        </authorList>
    </citation>
    <scope>NUCLEOTIDE SEQUENCE [LARGE SCALE GENOMIC DNA]</scope>
    <source>
        <strain evidence="3 4">E3</strain>
    </source>
</reference>
<dbReference type="eggNOG" id="COG4424">
    <property type="taxonomic scope" value="Bacteria"/>
</dbReference>
<protein>
    <recommendedName>
        <fullName evidence="5">SEC-C motif domain protein</fullName>
    </recommendedName>
</protein>
<feature type="region of interest" description="Disordered" evidence="2">
    <location>
        <begin position="295"/>
        <end position="314"/>
    </location>
</feature>
<dbReference type="InterPro" id="IPR026634">
    <property type="entry name" value="TPST-like"/>
</dbReference>
<dbReference type="Gene3D" id="3.40.50.300">
    <property type="entry name" value="P-loop containing nucleotide triphosphate hydrolases"/>
    <property type="match status" value="1"/>
</dbReference>
<gene>
    <name evidence="3" type="ORF">GLIP_1438</name>
</gene>
<dbReference type="InterPro" id="IPR004027">
    <property type="entry name" value="SEC_C_motif"/>
</dbReference>
<accession>K6YBQ0</accession>
<dbReference type="EMBL" id="BAEN01000032">
    <property type="protein sequence ID" value="GAC14073.1"/>
    <property type="molecule type" value="Genomic_DNA"/>
</dbReference>
<name>K6YBQ0_9ALTE</name>
<proteinExistence type="predicted"/>
<keyword evidence="1" id="KW-0808">Transferase</keyword>
<dbReference type="SUPFAM" id="SSF52540">
    <property type="entry name" value="P-loop containing nucleoside triphosphate hydrolases"/>
    <property type="match status" value="1"/>
</dbReference>
<organism evidence="3 4">
    <name type="scientific">Aliiglaciecola lipolytica E3</name>
    <dbReference type="NCBI Taxonomy" id="1127673"/>
    <lineage>
        <taxon>Bacteria</taxon>
        <taxon>Pseudomonadati</taxon>
        <taxon>Pseudomonadota</taxon>
        <taxon>Gammaproteobacteria</taxon>
        <taxon>Alteromonadales</taxon>
        <taxon>Alteromonadaceae</taxon>
        <taxon>Aliiglaciecola</taxon>
    </lineage>
</organism>
<dbReference type="InterPro" id="IPR027417">
    <property type="entry name" value="P-loop_NTPase"/>
</dbReference>
<comment type="caution">
    <text evidence="3">The sequence shown here is derived from an EMBL/GenBank/DDBJ whole genome shotgun (WGS) entry which is preliminary data.</text>
</comment>
<evidence type="ECO:0000313" key="4">
    <source>
        <dbReference type="Proteomes" id="UP000006334"/>
    </source>
</evidence>
<dbReference type="GO" id="GO:0008476">
    <property type="term" value="F:protein-tyrosine sulfotransferase activity"/>
    <property type="evidence" value="ECO:0007669"/>
    <property type="project" value="InterPro"/>
</dbReference>
<keyword evidence="4" id="KW-1185">Reference proteome</keyword>
<dbReference type="OrthoDB" id="1441538at2"/>
<dbReference type="Proteomes" id="UP000006334">
    <property type="component" value="Unassembled WGS sequence"/>
</dbReference>
<dbReference type="SUPFAM" id="SSF103642">
    <property type="entry name" value="Sec-C motif"/>
    <property type="match status" value="1"/>
</dbReference>
<sequence length="341" mass="38238">MELKQATKLIEPVIILSAPRAGSTLLFETLARHPEIWTIGGESHQLIEHVPSLSTVARGLVSNALGAEDADAATIDLLRTRFLQAARTREGRINDGFQGGIRLLEKTPKNALRIPFLLSVFPDAKFIYLVRDPRENISSIMEGWKSGRFTTYPHIDAAGTKWSFLLPDGWRDLTSASLADIARFQWQAANDAIIACLKQLPEQQFQIVSYQELVEKTPEVLAQIAQFANLTEFSEEETTKLPLSRYTLTPPCKDKWKENQTEVEKQLRHIQSTQADINHMLVQRGLTKLDVAELNNEETPLPPKTSDSSTSEARVQRVSRNTICPCGSGKKYKHCHGIIVK</sequence>
<dbReference type="Pfam" id="PF13469">
    <property type="entry name" value="Sulfotransfer_3"/>
    <property type="match status" value="1"/>
</dbReference>
<evidence type="ECO:0000256" key="2">
    <source>
        <dbReference type="SAM" id="MobiDB-lite"/>
    </source>
</evidence>
<feature type="compositionally biased region" description="Polar residues" evidence="2">
    <location>
        <begin position="305"/>
        <end position="314"/>
    </location>
</feature>
<evidence type="ECO:0000256" key="1">
    <source>
        <dbReference type="ARBA" id="ARBA00022679"/>
    </source>
</evidence>
<dbReference type="AlphaFoldDB" id="K6YBQ0"/>
<dbReference type="PANTHER" id="PTHR12788:SF10">
    <property type="entry name" value="PROTEIN-TYROSINE SULFOTRANSFERASE"/>
    <property type="match status" value="1"/>
</dbReference>
<evidence type="ECO:0008006" key="5">
    <source>
        <dbReference type="Google" id="ProtNLM"/>
    </source>
</evidence>